<dbReference type="InterPro" id="IPR026832">
    <property type="entry name" value="Asteroid"/>
</dbReference>
<feature type="non-terminal residue" evidence="1">
    <location>
        <position position="1"/>
    </location>
</feature>
<organism evidence="1 2">
    <name type="scientific">Daphoenositta chrysoptera</name>
    <name type="common">varied sittella</name>
    <dbReference type="NCBI Taxonomy" id="254528"/>
    <lineage>
        <taxon>Eukaryota</taxon>
        <taxon>Metazoa</taxon>
        <taxon>Chordata</taxon>
        <taxon>Craniata</taxon>
        <taxon>Vertebrata</taxon>
        <taxon>Euteleostomi</taxon>
        <taxon>Archelosauria</taxon>
        <taxon>Archosauria</taxon>
        <taxon>Dinosauria</taxon>
        <taxon>Saurischia</taxon>
        <taxon>Theropoda</taxon>
        <taxon>Coelurosauria</taxon>
        <taxon>Aves</taxon>
        <taxon>Neognathae</taxon>
        <taxon>Neoaves</taxon>
        <taxon>Telluraves</taxon>
        <taxon>Australaves</taxon>
        <taxon>Passeriformes</taxon>
        <taxon>Corvoidea</taxon>
        <taxon>Pachycephalidae</taxon>
        <taxon>Daphoenositta</taxon>
    </lineage>
</organism>
<sequence length="438" mass="49345">RGRYVPARCFSADRFCAHFGPLSKGLLPLFAVMTGNDYIGLGALEAFFSKVRLPRGCAAAKGGKHLRLQGLLNWLAQFPEPAEAVDNVLKYLKKHQREEIRELLCTSMEDYAPSDVNLEDFFQNGSYECEAARKADVPEWVLDALAKGKLAPFIINALILKSTFLRVQVENMQRPSAHSTALPIRQVIYGLLLRVSHSAEDASSSKQTDELPTVCEFDRCQKTVKKTFVQAASLPPDFCDDRFPLDKLMEVPMSCRQMLLLETLGVKMSFLEPIPSHLQLPIAVTCYWIRCSEPKVKLNQLKALLLMIVSGELQRITDDQGTSQRNTILDPTVLPAEDDSVAYNEFLKWKEKKLQDNAFDLDAAHSFCQWQCCLQMGLYLNQLLGTPLSEPDLSRLYSGTLVHRLYQELKSAPSVENLFISSLKMAQLYLVMLKTVES</sequence>
<reference evidence="1 2" key="1">
    <citation type="submission" date="2019-09" db="EMBL/GenBank/DDBJ databases">
        <title>Bird 10,000 Genomes (B10K) Project - Family phase.</title>
        <authorList>
            <person name="Zhang G."/>
        </authorList>
    </citation>
    <scope>NUCLEOTIDE SEQUENCE [LARGE SCALE GENOMIC DNA]</scope>
    <source>
        <strain evidence="1">B10K-DU-029-47</strain>
        <tissue evidence="1">Heart</tissue>
    </source>
</reference>
<dbReference type="PANTHER" id="PTHR15665">
    <property type="entry name" value="ASTEROID PROTEIN"/>
    <property type="match status" value="1"/>
</dbReference>
<protein>
    <submittedName>
        <fullName evidence="1">ASTE1 protein</fullName>
    </submittedName>
</protein>
<evidence type="ECO:0000313" key="1">
    <source>
        <dbReference type="EMBL" id="NWV45021.1"/>
    </source>
</evidence>
<dbReference type="PANTHER" id="PTHR15665:SF1">
    <property type="entry name" value="PROTEIN ASTEROID HOMOLOG 1"/>
    <property type="match status" value="1"/>
</dbReference>
<feature type="non-terminal residue" evidence="1">
    <location>
        <position position="438"/>
    </location>
</feature>
<evidence type="ECO:0000313" key="2">
    <source>
        <dbReference type="Proteomes" id="UP000557315"/>
    </source>
</evidence>
<name>A0A7K6F0L3_9CORV</name>
<comment type="caution">
    <text evidence="1">The sequence shown here is derived from an EMBL/GenBank/DDBJ whole genome shotgun (WGS) entry which is preliminary data.</text>
</comment>
<dbReference type="EMBL" id="VZRO01000214">
    <property type="protein sequence ID" value="NWV45021.1"/>
    <property type="molecule type" value="Genomic_DNA"/>
</dbReference>
<proteinExistence type="predicted"/>
<dbReference type="AlphaFoldDB" id="A0A7K6F0L3"/>
<gene>
    <name evidence="1" type="primary">Aste1</name>
    <name evidence="1" type="ORF">DAPCHR_R01669</name>
</gene>
<dbReference type="Proteomes" id="UP000557315">
    <property type="component" value="Unassembled WGS sequence"/>
</dbReference>
<accession>A0A7K6F0L3</accession>
<keyword evidence="2" id="KW-1185">Reference proteome</keyword>